<evidence type="ECO:0000259" key="4">
    <source>
        <dbReference type="PROSITE" id="PS50003"/>
    </source>
</evidence>
<reference evidence="5 6" key="1">
    <citation type="submission" date="2018-05" db="EMBL/GenBank/DDBJ databases">
        <title>Genome sequencing and assembly of the regulated plant pathogen Lachnellula willkommii and related sister species for the development of diagnostic species identification markers.</title>
        <authorList>
            <person name="Giroux E."/>
            <person name="Bilodeau G."/>
        </authorList>
    </citation>
    <scope>NUCLEOTIDE SEQUENCE [LARGE SCALE GENOMIC DNA]</scope>
    <source>
        <strain evidence="5 6">CBS 160.35</strain>
    </source>
</reference>
<dbReference type="InterPro" id="IPR001849">
    <property type="entry name" value="PH_domain"/>
</dbReference>
<dbReference type="CDD" id="cd13278">
    <property type="entry name" value="PH_Bud4"/>
    <property type="match status" value="1"/>
</dbReference>
<dbReference type="InterPro" id="IPR012966">
    <property type="entry name" value="AHD"/>
</dbReference>
<feature type="compositionally biased region" description="Acidic residues" evidence="3">
    <location>
        <begin position="502"/>
        <end position="511"/>
    </location>
</feature>
<feature type="compositionally biased region" description="Basic and acidic residues" evidence="3">
    <location>
        <begin position="1422"/>
        <end position="1432"/>
    </location>
</feature>
<dbReference type="OrthoDB" id="2123378at2759"/>
<feature type="compositionally biased region" description="Basic and acidic residues" evidence="3">
    <location>
        <begin position="664"/>
        <end position="681"/>
    </location>
</feature>
<feature type="compositionally biased region" description="Basic and acidic residues" evidence="3">
    <location>
        <begin position="460"/>
        <end position="473"/>
    </location>
</feature>
<feature type="region of interest" description="Disordered" evidence="3">
    <location>
        <begin position="1136"/>
        <end position="1165"/>
    </location>
</feature>
<feature type="compositionally biased region" description="Basic and acidic residues" evidence="3">
    <location>
        <begin position="334"/>
        <end position="346"/>
    </location>
</feature>
<dbReference type="PROSITE" id="PS50003">
    <property type="entry name" value="PH_DOMAIN"/>
    <property type="match status" value="1"/>
</dbReference>
<feature type="region of interest" description="Disordered" evidence="3">
    <location>
        <begin position="1"/>
        <end position="842"/>
    </location>
</feature>
<name>A0A8H8U980_9HELO</name>
<evidence type="ECO:0000256" key="1">
    <source>
        <dbReference type="ARBA" id="ARBA00022618"/>
    </source>
</evidence>
<dbReference type="InterPro" id="IPR011993">
    <property type="entry name" value="PH-like_dom_sf"/>
</dbReference>
<feature type="compositionally biased region" description="Pro residues" evidence="3">
    <location>
        <begin position="692"/>
        <end position="701"/>
    </location>
</feature>
<feature type="compositionally biased region" description="Polar residues" evidence="3">
    <location>
        <begin position="370"/>
        <end position="389"/>
    </location>
</feature>
<keyword evidence="6" id="KW-1185">Reference proteome</keyword>
<comment type="caution">
    <text evidence="5">The sequence shown here is derived from an EMBL/GenBank/DDBJ whole genome shotgun (WGS) entry which is preliminary data.</text>
</comment>
<organism evidence="5 6">
    <name type="scientific">Lachnellula occidentalis</name>
    <dbReference type="NCBI Taxonomy" id="215460"/>
    <lineage>
        <taxon>Eukaryota</taxon>
        <taxon>Fungi</taxon>
        <taxon>Dikarya</taxon>
        <taxon>Ascomycota</taxon>
        <taxon>Pezizomycotina</taxon>
        <taxon>Leotiomycetes</taxon>
        <taxon>Helotiales</taxon>
        <taxon>Lachnaceae</taxon>
        <taxon>Lachnellula</taxon>
    </lineage>
</organism>
<feature type="region of interest" description="Disordered" evidence="3">
    <location>
        <begin position="1422"/>
        <end position="1448"/>
    </location>
</feature>
<proteinExistence type="predicted"/>
<sequence>MASSPSQSVHPLRIQKGTPSPTKLPRPLSELAPTEQRRNSPSFTQIPKNTQKMAPNADSSPFQSSPFNASEGNSSPRLFWQGRDPATPNRFNSENNGVFVGRDTDLSPTRRSSIERLQRASRVKNSNMFAREQKQEYDPTSLPVIERPLAKQLQGNSYGGSGLEGLRSAERQRPFSPFGHQRNDSITGSPLYSPTKIPLKSGGNGLPSPSKDQISPTKSSLAARRFNGKSSFDSESGQFSEDNSADERSLPPGRALHRHAKSVTFDAAPPQINEYEMATPDLSSIDTGSRENSYDSGEEEEEDSYIIHGDSMEQDESFDASLEDTDKTPVVGPDDWRHASPDDSRDGMMSGQFEDPFESPEGSPMPEARPTSSGRPAATRNDSLSSNGSHRPLPPLPGMSHHVRNGSSSSIGLSAAAERSSQRNLPSPPAASPLSKSELQGMSGTKLTLEERLQLMMIQDEEKPKTVAEQQRERRMRRGGAGARERTQSHTPEREQSITIHEDEDTVDDLPDLGTYQLPPRISRESIMRKVNGQETTSRESDYNFSSPAPSSSPERPPALDPDTPIPSTEDASVVENDDSVIIKPEPEEDEVDVYAIPDMYQRNESRVDDYDDAHLNASEDYGGSDYSEPTPINPELQSSGSSGEDDLPTPQPDFSIAQNPLPSERKNSLPEFKGFMDNHDFGLGLKSYMTPSPPPPPPKDIPLTRAPSMTAAQQYLQRPETPEVRQMQTSKPEYDGTGWGSDEDDELDSGTPDSVIRHPLANESSPPRDSPIIPERVATIKSSGSKLKTRPSATPSDLTAMREMRRQVSSETPNIPPIPDRHRNRPSLSLEPELGDEDNENAVERYPSFKKKSLTLDIGSDLGLGLDKDFDRVIEAQKVAFDPPSHSAFAFSENDTGQASDSRANTCYNHYANLSPRKQRGYLMRQNTKLIIASSDDRGDGTRSAGNSPIKQDRPQSWTVEPWNGQQRKISSRSNPRKKPAPGAAPPMPGQDSNLTALGKVTEERTSSGPVVEEAGERGRLFVKVIGVKDLDLPLPKSKSPDDRFLTQLTDLDEQTWFSLTLDNGVHCVTTAWLELGRNAPIGQEFELVVPNELEFQLTLNAKLVKPAPKRVIESPTKVQKAQKPSTFSRVFASPKKRKEIEMRQKEEEERLAEQRRKEQAKNNNVQRTGWDLISPLAAEDGSFGRSYVCLKDHESKCYGRPYIVDVAAFNEWATEEATHSSSVKSKRGNTAVQRRAPYKVGKLELQLLFVPKPKGATDDDIPKSMNACIREMKEAEQALALNWEGHLSQQGGDCPYWRRRYFKLVGTKLTAYHESTRQPRATINLANAGKLIDDRSALTQKETSGKGGKRRKSGFAEEEEGYMFVEEGFRIRFNNGEVIDFYADTAADKEGWMKVIDACVGKEGGAGRSKWCDLVLKREDSSRRKSEVHGPPRGGRLHQRTKSHGL</sequence>
<feature type="compositionally biased region" description="Basic and acidic residues" evidence="3">
    <location>
        <begin position="483"/>
        <end position="496"/>
    </location>
</feature>
<dbReference type="GO" id="GO:0005525">
    <property type="term" value="F:GTP binding"/>
    <property type="evidence" value="ECO:0007669"/>
    <property type="project" value="TreeGrafter"/>
</dbReference>
<dbReference type="InterPro" id="IPR052007">
    <property type="entry name" value="Bud4"/>
</dbReference>
<feature type="compositionally biased region" description="Basic and acidic residues" evidence="3">
    <location>
        <begin position="602"/>
        <end position="615"/>
    </location>
</feature>
<protein>
    <submittedName>
        <fullName evidence="5">Bud site selection protein</fullName>
    </submittedName>
</protein>
<feature type="compositionally biased region" description="Polar residues" evidence="3">
    <location>
        <begin position="781"/>
        <end position="798"/>
    </location>
</feature>
<gene>
    <name evidence="5" type="primary">BUD4</name>
    <name evidence="5" type="ORF">LOCC1_G008112</name>
</gene>
<accession>A0A8H8U980</accession>
<evidence type="ECO:0000256" key="2">
    <source>
        <dbReference type="ARBA" id="ARBA00023306"/>
    </source>
</evidence>
<dbReference type="EMBL" id="QGMI01000574">
    <property type="protein sequence ID" value="TVY38776.1"/>
    <property type="molecule type" value="Genomic_DNA"/>
</dbReference>
<dbReference type="Gene3D" id="2.30.29.30">
    <property type="entry name" value="Pleckstrin-homology domain (PH domain)/Phosphotyrosine-binding domain (PTB)"/>
    <property type="match status" value="1"/>
</dbReference>
<evidence type="ECO:0000313" key="6">
    <source>
        <dbReference type="Proteomes" id="UP000443090"/>
    </source>
</evidence>
<feature type="compositionally biased region" description="Basic residues" evidence="3">
    <location>
        <begin position="1437"/>
        <end position="1448"/>
    </location>
</feature>
<dbReference type="Proteomes" id="UP000443090">
    <property type="component" value="Unassembled WGS sequence"/>
</dbReference>
<keyword evidence="1" id="KW-0132">Cell division</keyword>
<feature type="compositionally biased region" description="Low complexity" evidence="3">
    <location>
        <begin position="406"/>
        <end position="417"/>
    </location>
</feature>
<feature type="compositionally biased region" description="Acidic residues" evidence="3">
    <location>
        <begin position="312"/>
        <end position="323"/>
    </location>
</feature>
<evidence type="ECO:0000313" key="5">
    <source>
        <dbReference type="EMBL" id="TVY38776.1"/>
    </source>
</evidence>
<keyword evidence="2" id="KW-0131">Cell cycle</keyword>
<dbReference type="SMART" id="SM00233">
    <property type="entry name" value="PH"/>
    <property type="match status" value="1"/>
</dbReference>
<dbReference type="FunFam" id="2.30.29.30:FF:000311">
    <property type="entry name" value="GTP binding protein (Bud4)"/>
    <property type="match status" value="1"/>
</dbReference>
<dbReference type="PANTHER" id="PTHR36100:SF1">
    <property type="entry name" value="BUD SITE SELECTION PROTEIN 4"/>
    <property type="match status" value="1"/>
</dbReference>
<feature type="compositionally biased region" description="Polar residues" evidence="3">
    <location>
        <begin position="945"/>
        <end position="975"/>
    </location>
</feature>
<feature type="region of interest" description="Disordered" evidence="3">
    <location>
        <begin position="934"/>
        <end position="996"/>
    </location>
</feature>
<feature type="domain" description="PH" evidence="4">
    <location>
        <begin position="1282"/>
        <end position="1403"/>
    </location>
</feature>
<feature type="compositionally biased region" description="Basic and acidic residues" evidence="3">
    <location>
        <begin position="1140"/>
        <end position="1162"/>
    </location>
</feature>
<feature type="compositionally biased region" description="Polar residues" evidence="3">
    <location>
        <begin position="39"/>
        <end position="76"/>
    </location>
</feature>
<dbReference type="SUPFAM" id="SSF50729">
    <property type="entry name" value="PH domain-like"/>
    <property type="match status" value="1"/>
</dbReference>
<dbReference type="GO" id="GO:0051301">
    <property type="term" value="P:cell division"/>
    <property type="evidence" value="ECO:0007669"/>
    <property type="project" value="UniProtKB-KW"/>
</dbReference>
<feature type="compositionally biased region" description="Polar residues" evidence="3">
    <location>
        <begin position="210"/>
        <end position="220"/>
    </location>
</feature>
<feature type="compositionally biased region" description="Polar residues" evidence="3">
    <location>
        <begin position="228"/>
        <end position="242"/>
    </location>
</feature>
<dbReference type="PANTHER" id="PTHR36100">
    <property type="entry name" value="BUD SITE SELECTION PROTEIN 4"/>
    <property type="match status" value="1"/>
</dbReference>
<evidence type="ECO:0000256" key="3">
    <source>
        <dbReference type="SAM" id="MobiDB-lite"/>
    </source>
</evidence>
<dbReference type="Pfam" id="PF00169">
    <property type="entry name" value="PH"/>
    <property type="match status" value="1"/>
</dbReference>
<dbReference type="Pfam" id="PF08174">
    <property type="entry name" value="Anillin"/>
    <property type="match status" value="1"/>
</dbReference>